<proteinExistence type="predicted"/>
<name>A0A5N6KSK2_9ROSI</name>
<dbReference type="OrthoDB" id="2142213at2759"/>
<accession>A0A5N6KSK2</accession>
<feature type="signal peptide" evidence="1">
    <location>
        <begin position="1"/>
        <end position="18"/>
    </location>
</feature>
<reference evidence="2 3" key="1">
    <citation type="submission" date="2019-06" db="EMBL/GenBank/DDBJ databases">
        <title>A chromosomal-level reference genome of Carpinus fangiana (Coryloideae, Betulaceae).</title>
        <authorList>
            <person name="Yang X."/>
            <person name="Wang Z."/>
            <person name="Zhang L."/>
            <person name="Hao G."/>
            <person name="Liu J."/>
            <person name="Yang Y."/>
        </authorList>
    </citation>
    <scope>NUCLEOTIDE SEQUENCE [LARGE SCALE GENOMIC DNA]</scope>
    <source>
        <strain evidence="2">Cfa_2016G</strain>
        <tissue evidence="2">Leaf</tissue>
    </source>
</reference>
<sequence length="327" mass="35026">MSMSKLAIAAAMLRLASGQLTDKPVLQPNIDFGAIDQGLLDNLTPTQSTVDYWDAAYLPQVCKDRAEAAGFSANDIYAYNVHYSDCGDAWVMCRHNDAPIDETTGIDLFGRLAVAARSYVVHLLFLPGTRSAGSSGDSIQFNGDANQITVFMHETGHSLDGHAYMGDGGATGLSTSQYWTDAYNADSAISDDYAATSQQENVAQEGNIALYDKVVPGGANNLGADQVAQIQNQFHAIQNAPNGAVLLPGDKGGATACANRLPNSEPVTKVAASKRFAFDASKKPDVSIKTVPLFDLSNSTRIESDEMVLEHFDGFRITHSTKVRTHK</sequence>
<dbReference type="EMBL" id="VIBQ01000012">
    <property type="protein sequence ID" value="KAB8342842.1"/>
    <property type="molecule type" value="Genomic_DNA"/>
</dbReference>
<organism evidence="2 3">
    <name type="scientific">Carpinus fangiana</name>
    <dbReference type="NCBI Taxonomy" id="176857"/>
    <lineage>
        <taxon>Eukaryota</taxon>
        <taxon>Viridiplantae</taxon>
        <taxon>Streptophyta</taxon>
        <taxon>Embryophyta</taxon>
        <taxon>Tracheophyta</taxon>
        <taxon>Spermatophyta</taxon>
        <taxon>Magnoliopsida</taxon>
        <taxon>eudicotyledons</taxon>
        <taxon>Gunneridae</taxon>
        <taxon>Pentapetalae</taxon>
        <taxon>rosids</taxon>
        <taxon>fabids</taxon>
        <taxon>Fagales</taxon>
        <taxon>Betulaceae</taxon>
        <taxon>Carpinus</taxon>
    </lineage>
</organism>
<keyword evidence="1" id="KW-0732">Signal</keyword>
<protein>
    <submittedName>
        <fullName evidence="2">Uncharacterized protein</fullName>
    </submittedName>
</protein>
<evidence type="ECO:0000313" key="3">
    <source>
        <dbReference type="Proteomes" id="UP000327013"/>
    </source>
</evidence>
<gene>
    <name evidence="2" type="ORF">FH972_022440</name>
</gene>
<dbReference type="AlphaFoldDB" id="A0A5N6KSK2"/>
<evidence type="ECO:0000256" key="1">
    <source>
        <dbReference type="SAM" id="SignalP"/>
    </source>
</evidence>
<keyword evidence="3" id="KW-1185">Reference proteome</keyword>
<feature type="chain" id="PRO_5024436693" evidence="1">
    <location>
        <begin position="19"/>
        <end position="327"/>
    </location>
</feature>
<comment type="caution">
    <text evidence="2">The sequence shown here is derived from an EMBL/GenBank/DDBJ whole genome shotgun (WGS) entry which is preliminary data.</text>
</comment>
<evidence type="ECO:0000313" key="2">
    <source>
        <dbReference type="EMBL" id="KAB8342842.1"/>
    </source>
</evidence>
<dbReference type="Proteomes" id="UP000327013">
    <property type="component" value="Unassembled WGS sequence"/>
</dbReference>
<dbReference type="SUPFAM" id="SSF55486">
    <property type="entry name" value="Metalloproteases ('zincins'), catalytic domain"/>
    <property type="match status" value="1"/>
</dbReference>